<dbReference type="GO" id="GO:0004056">
    <property type="term" value="F:argininosuccinate lyase activity"/>
    <property type="evidence" value="ECO:0007669"/>
    <property type="project" value="UniProtKB-UniRule"/>
</dbReference>
<feature type="domain" description="Fumarate lyase N-terminal" evidence="6">
    <location>
        <begin position="37"/>
        <end position="313"/>
    </location>
</feature>
<dbReference type="HAMAP" id="MF_00006">
    <property type="entry name" value="Arg_succ_lyase"/>
    <property type="match status" value="1"/>
</dbReference>
<dbReference type="Gene3D" id="1.20.200.10">
    <property type="entry name" value="Fumarase/aspartase (Central domain)"/>
    <property type="match status" value="1"/>
</dbReference>
<dbReference type="GO" id="GO:0042450">
    <property type="term" value="P:L-arginine biosynthetic process via ornithine"/>
    <property type="evidence" value="ECO:0007669"/>
    <property type="project" value="UniProtKB-UniRule"/>
</dbReference>
<dbReference type="InterPro" id="IPR020557">
    <property type="entry name" value="Fumarate_lyase_CS"/>
</dbReference>
<comment type="subcellular location">
    <subcellularLocation>
        <location evidence="5">Cytoplasm</location>
    </subcellularLocation>
</comment>
<dbReference type="AlphaFoldDB" id="A0A4V3F9A1"/>
<dbReference type="SUPFAM" id="SSF48557">
    <property type="entry name" value="L-aspartase-like"/>
    <property type="match status" value="1"/>
</dbReference>
<keyword evidence="5" id="KW-0028">Amino-acid biosynthesis</keyword>
<dbReference type="PROSITE" id="PS00163">
    <property type="entry name" value="FUMARATE_LYASES"/>
    <property type="match status" value="1"/>
</dbReference>
<dbReference type="NCBIfam" id="TIGR00838">
    <property type="entry name" value="argH"/>
    <property type="match status" value="1"/>
</dbReference>
<dbReference type="PANTHER" id="PTHR43814:SF1">
    <property type="entry name" value="ARGININOSUCCINATE LYASE"/>
    <property type="match status" value="1"/>
</dbReference>
<accession>A0A4V3F9A1</accession>
<dbReference type="InterPro" id="IPR009049">
    <property type="entry name" value="Argininosuccinate_lyase"/>
</dbReference>
<dbReference type="InterPro" id="IPR024083">
    <property type="entry name" value="Fumarase/histidase_N"/>
</dbReference>
<dbReference type="PRINTS" id="PR00149">
    <property type="entry name" value="FUMRATELYASE"/>
</dbReference>
<reference evidence="7 8" key="1">
    <citation type="submission" date="2019-03" db="EMBL/GenBank/DDBJ databases">
        <title>Genomic Encyclopedia of Archaeal and Bacterial Type Strains, Phase II (KMG-II): from individual species to whole genera.</title>
        <authorList>
            <person name="Goeker M."/>
        </authorList>
    </citation>
    <scope>NUCLEOTIDE SEQUENCE [LARGE SCALE GENOMIC DNA]</scope>
    <source>
        <strain evidence="7 8">DSM 28135</strain>
    </source>
</reference>
<sequence length="438" mass="49156">MKAGSDSCLRRTIMKLWDKGISIDKKIEQFTVGNDREIDLHIAKYDVQASLAHAKMLQSIGILSEDELEQLQGGLETLAQQIEDGTFTIDAQFEDVHSKIEFELTKTLGEVGKKIHTARSRNDQVLVALQLFYKENLGSIHEKTEVFFNTLLNLAETHKKALLPGYTHLQVAMPSSFGLWFSAYAELLVDDVYLLNAALKTVDQNPLGSAAGYGSSFGIDRELTTKELQFATLKYNVVAAQMARGKSERTIAMTLGSLCNTMARFAMDICLYMSQNFGFITFPDELTTGSSIMPHKKNPDVFELIRGKCNKIQALQTEMVLITNNLPSGYHRDYQLLKENMILAINDVKDILDIFTYAIQQIEVKDIDLNDAKYQYLFTVDNINTLVEGGMSFREAYQIIGKQVQEGTYKPDTSKAHSHVGSMGNLCLDKIKAKFPKL</sequence>
<dbReference type="EMBL" id="SOBW01000007">
    <property type="protein sequence ID" value="TDU43476.1"/>
    <property type="molecule type" value="Genomic_DNA"/>
</dbReference>
<dbReference type="EC" id="4.3.2.1" evidence="3 5"/>
<dbReference type="Gene3D" id="1.10.40.30">
    <property type="entry name" value="Fumarase/aspartase (C-terminal domain)"/>
    <property type="match status" value="1"/>
</dbReference>
<proteinExistence type="inferred from homology"/>
<dbReference type="UniPathway" id="UPA00068">
    <property type="reaction ID" value="UER00114"/>
</dbReference>
<keyword evidence="8" id="KW-1185">Reference proteome</keyword>
<comment type="caution">
    <text evidence="7">The sequence shown here is derived from an EMBL/GenBank/DDBJ whole genome shotgun (WGS) entry which is preliminary data.</text>
</comment>
<evidence type="ECO:0000259" key="6">
    <source>
        <dbReference type="Pfam" id="PF00206"/>
    </source>
</evidence>
<evidence type="ECO:0000256" key="3">
    <source>
        <dbReference type="ARBA" id="ARBA00012338"/>
    </source>
</evidence>
<dbReference type="GO" id="GO:0005829">
    <property type="term" value="C:cytosol"/>
    <property type="evidence" value="ECO:0007669"/>
    <property type="project" value="TreeGrafter"/>
</dbReference>
<dbReference type="PRINTS" id="PR00145">
    <property type="entry name" value="ARGSUCLYASE"/>
</dbReference>
<evidence type="ECO:0000256" key="4">
    <source>
        <dbReference type="ARBA" id="ARBA00022571"/>
    </source>
</evidence>
<dbReference type="Proteomes" id="UP000294689">
    <property type="component" value="Unassembled WGS sequence"/>
</dbReference>
<comment type="pathway">
    <text evidence="2 5">Amino-acid biosynthesis; L-arginine biosynthesis; L-arginine from L-ornithine and carbamoyl phosphate: step 3/3.</text>
</comment>
<evidence type="ECO:0000313" key="8">
    <source>
        <dbReference type="Proteomes" id="UP000294689"/>
    </source>
</evidence>
<dbReference type="CDD" id="cd01359">
    <property type="entry name" value="Argininosuccinate_lyase"/>
    <property type="match status" value="1"/>
</dbReference>
<comment type="catalytic activity">
    <reaction evidence="1 5">
        <text>2-(N(omega)-L-arginino)succinate = fumarate + L-arginine</text>
        <dbReference type="Rhea" id="RHEA:24020"/>
        <dbReference type="ChEBI" id="CHEBI:29806"/>
        <dbReference type="ChEBI" id="CHEBI:32682"/>
        <dbReference type="ChEBI" id="CHEBI:57472"/>
        <dbReference type="EC" id="4.3.2.1"/>
    </reaction>
</comment>
<keyword evidence="5" id="KW-0963">Cytoplasm</keyword>
<keyword evidence="5 7" id="KW-0456">Lyase</keyword>
<evidence type="ECO:0000256" key="5">
    <source>
        <dbReference type="HAMAP-Rule" id="MF_00006"/>
    </source>
</evidence>
<evidence type="ECO:0000313" key="7">
    <source>
        <dbReference type="EMBL" id="TDU43476.1"/>
    </source>
</evidence>
<comment type="similarity">
    <text evidence="5">Belongs to the lyase 1 family. Argininosuccinate lyase subfamily.</text>
</comment>
<gene>
    <name evidence="5" type="primary">argH</name>
    <name evidence="7" type="ORF">BXY82_0888</name>
</gene>
<dbReference type="InterPro" id="IPR008948">
    <property type="entry name" value="L-Aspartase-like"/>
</dbReference>
<name>A0A4V3F9A1_9FLAO</name>
<evidence type="ECO:0000256" key="2">
    <source>
        <dbReference type="ARBA" id="ARBA00004941"/>
    </source>
</evidence>
<evidence type="ECO:0000256" key="1">
    <source>
        <dbReference type="ARBA" id="ARBA00000985"/>
    </source>
</evidence>
<dbReference type="Pfam" id="PF00206">
    <property type="entry name" value="Lyase_1"/>
    <property type="match status" value="1"/>
</dbReference>
<protein>
    <recommendedName>
        <fullName evidence="3 5">Argininosuccinate lyase</fullName>
        <shortName evidence="5">ASAL</shortName>
        <ecNumber evidence="3 5">4.3.2.1</ecNumber>
    </recommendedName>
    <alternativeName>
        <fullName evidence="5">Arginosuccinase</fullName>
    </alternativeName>
</protein>
<dbReference type="PANTHER" id="PTHR43814">
    <property type="entry name" value="ARGININOSUCCINATE LYASE"/>
    <property type="match status" value="1"/>
</dbReference>
<dbReference type="Gene3D" id="1.10.275.10">
    <property type="entry name" value="Fumarase/aspartase (N-terminal domain)"/>
    <property type="match status" value="1"/>
</dbReference>
<keyword evidence="4 5" id="KW-0055">Arginine biosynthesis</keyword>
<dbReference type="InterPro" id="IPR000362">
    <property type="entry name" value="Fumarate_lyase_fam"/>
</dbReference>
<dbReference type="InterPro" id="IPR022761">
    <property type="entry name" value="Fumarate_lyase_N"/>
</dbReference>
<organism evidence="7 8">
    <name type="scientific">Gelidibacter sediminis</name>
    <dbReference type="NCBI Taxonomy" id="1608710"/>
    <lineage>
        <taxon>Bacteria</taxon>
        <taxon>Pseudomonadati</taxon>
        <taxon>Bacteroidota</taxon>
        <taxon>Flavobacteriia</taxon>
        <taxon>Flavobacteriales</taxon>
        <taxon>Flavobacteriaceae</taxon>
        <taxon>Gelidibacter</taxon>
    </lineage>
</organism>